<dbReference type="EMBL" id="GL377310">
    <property type="protein sequence ID" value="EFI94138.1"/>
    <property type="molecule type" value="Genomic_DNA"/>
</dbReference>
<dbReference type="InterPro" id="IPR036236">
    <property type="entry name" value="Znf_C2H2_sf"/>
</dbReference>
<name>D8QEB1_SCHCM</name>
<dbReference type="Proteomes" id="UP000007431">
    <property type="component" value="Unassembled WGS sequence"/>
</dbReference>
<dbReference type="SMART" id="SM00355">
    <property type="entry name" value="ZnF_C2H2"/>
    <property type="match status" value="2"/>
</dbReference>
<feature type="compositionally biased region" description="Polar residues" evidence="2">
    <location>
        <begin position="8"/>
        <end position="20"/>
    </location>
</feature>
<dbReference type="GO" id="GO:0008270">
    <property type="term" value="F:zinc ion binding"/>
    <property type="evidence" value="ECO:0007669"/>
    <property type="project" value="UniProtKB-KW"/>
</dbReference>
<evidence type="ECO:0000313" key="4">
    <source>
        <dbReference type="EMBL" id="EFI94138.1"/>
    </source>
</evidence>
<evidence type="ECO:0000256" key="2">
    <source>
        <dbReference type="SAM" id="MobiDB-lite"/>
    </source>
</evidence>
<dbReference type="AlphaFoldDB" id="D8QEB1"/>
<gene>
    <name evidence="4" type="ORF">SCHCODRAFT_251159</name>
</gene>
<keyword evidence="1" id="KW-0863">Zinc-finger</keyword>
<feature type="domain" description="C2H2-type" evidence="3">
    <location>
        <begin position="83"/>
        <end position="107"/>
    </location>
</feature>
<dbReference type="PROSITE" id="PS50157">
    <property type="entry name" value="ZINC_FINGER_C2H2_2"/>
    <property type="match status" value="1"/>
</dbReference>
<dbReference type="VEuPathDB" id="FungiDB:SCHCODRAFT_02551069"/>
<reference evidence="4 5" key="1">
    <citation type="journal article" date="2010" name="Nat. Biotechnol.">
        <title>Genome sequence of the model mushroom Schizophyllum commune.</title>
        <authorList>
            <person name="Ohm R.A."/>
            <person name="de Jong J.F."/>
            <person name="Lugones L.G."/>
            <person name="Aerts A."/>
            <person name="Kothe E."/>
            <person name="Stajich J.E."/>
            <person name="de Vries R.P."/>
            <person name="Record E."/>
            <person name="Levasseur A."/>
            <person name="Baker S.E."/>
            <person name="Bartholomew K.A."/>
            <person name="Coutinho P.M."/>
            <person name="Erdmann S."/>
            <person name="Fowler T.J."/>
            <person name="Gathman A.C."/>
            <person name="Lombard V."/>
            <person name="Henrissat B."/>
            <person name="Knabe N."/>
            <person name="Kuees U."/>
            <person name="Lilly W.W."/>
            <person name="Lindquist E."/>
            <person name="Lucas S."/>
            <person name="Magnuson J.K."/>
            <person name="Piumi F."/>
            <person name="Raudaskoski M."/>
            <person name="Salamov A."/>
            <person name="Schmutz J."/>
            <person name="Schwarze F.W.M.R."/>
            <person name="vanKuyk P.A."/>
            <person name="Horton J.S."/>
            <person name="Grigoriev I.V."/>
            <person name="Woesten H.A.B."/>
        </authorList>
    </citation>
    <scope>NUCLEOTIDE SEQUENCE [LARGE SCALE GENOMIC DNA]</scope>
    <source>
        <strain evidence="5">H4-8 / FGSC 9210</strain>
    </source>
</reference>
<evidence type="ECO:0000256" key="1">
    <source>
        <dbReference type="PROSITE-ProRule" id="PRU00042"/>
    </source>
</evidence>
<dbReference type="Gene3D" id="3.30.160.60">
    <property type="entry name" value="Classic Zinc Finger"/>
    <property type="match status" value="1"/>
</dbReference>
<evidence type="ECO:0000313" key="5">
    <source>
        <dbReference type="Proteomes" id="UP000007431"/>
    </source>
</evidence>
<dbReference type="SUPFAM" id="SSF57667">
    <property type="entry name" value="beta-beta-alpha zinc fingers"/>
    <property type="match status" value="1"/>
</dbReference>
<keyword evidence="1" id="KW-0479">Metal-binding</keyword>
<proteinExistence type="predicted"/>
<protein>
    <recommendedName>
        <fullName evidence="3">C2H2-type domain-containing protein</fullName>
    </recommendedName>
</protein>
<evidence type="ECO:0000259" key="3">
    <source>
        <dbReference type="PROSITE" id="PS50157"/>
    </source>
</evidence>
<accession>D8QEB1</accession>
<dbReference type="InterPro" id="IPR013087">
    <property type="entry name" value="Znf_C2H2_type"/>
</dbReference>
<organism evidence="5">
    <name type="scientific">Schizophyllum commune (strain H4-8 / FGSC 9210)</name>
    <name type="common">Split gill fungus</name>
    <dbReference type="NCBI Taxonomy" id="578458"/>
    <lineage>
        <taxon>Eukaryota</taxon>
        <taxon>Fungi</taxon>
        <taxon>Dikarya</taxon>
        <taxon>Basidiomycota</taxon>
        <taxon>Agaricomycotina</taxon>
        <taxon>Agaricomycetes</taxon>
        <taxon>Agaricomycetidae</taxon>
        <taxon>Agaricales</taxon>
        <taxon>Schizophyllaceae</taxon>
        <taxon>Schizophyllum</taxon>
    </lineage>
</organism>
<keyword evidence="1" id="KW-0862">Zinc</keyword>
<keyword evidence="5" id="KW-1185">Reference proteome</keyword>
<sequence>MPSEDDSQSGARSDSTSSGQAMDEGVDVGSDGNTQGTSSRPSKQHPCPNCGGYNPECSSLSVLTPISPSSLKTHMNTHTGDKFKCGFPGCDMAFAATSNARRHRRLHGDAFFRKYKPEKEIEFCNPVVHDVRDPLMDSPTRANGKGLKWMPAKVPKEHVSRKIDLKSGQASAGASRHVYMANLKG</sequence>
<dbReference type="InParanoid" id="D8QEB1"/>
<dbReference type="HOGENOM" id="CLU_1462146_0_0_1"/>
<dbReference type="PROSITE" id="PS00028">
    <property type="entry name" value="ZINC_FINGER_C2H2_1"/>
    <property type="match status" value="1"/>
</dbReference>
<feature type="compositionally biased region" description="Polar residues" evidence="2">
    <location>
        <begin position="31"/>
        <end position="41"/>
    </location>
</feature>
<feature type="region of interest" description="Disordered" evidence="2">
    <location>
        <begin position="1"/>
        <end position="47"/>
    </location>
</feature>